<dbReference type="EC" id="2.4.-.-" evidence="2"/>
<dbReference type="RefSeq" id="WP_178163221.1">
    <property type="nucleotide sequence ID" value="NZ_JAJEPV010000090.1"/>
</dbReference>
<sequence length="366" mass="42445">MYKASIIVSLSNEYALTENFFGNLLGIINGDIDVFAVVDGETDRKTIQFLDKLKNMYPNISVIYNNENIGYSKANNIGAFLSSSPYLIFLNSDTFPIDDSLYKMINFMDKSPEIGVAQGLILYPQTNLVQSAGHIFGFYKTSHAFDGLDQQAPIVHRMAERQALGSGFYITRRSLFVEENGFNELFYNAWEGLEYSLKIHCKGYKCMYYPEAKAYHVKGSGRNRRFRDESYQTGYFWHCWGDKIKIDIPDIYHEQLQEEDYKYHYLLINGSSIRDNIWSILLKELPFNFIGHYNIEKSMVKNSISLEDSVPASFLQSKSNLLFVVDSFKDIINNHRIFSYRKSFMVHDIILDLHGNVIYPQIYLKK</sequence>
<dbReference type="AlphaFoldDB" id="A0AAE3DAM3"/>
<dbReference type="SUPFAM" id="SSF53448">
    <property type="entry name" value="Nucleotide-diphospho-sugar transferases"/>
    <property type="match status" value="1"/>
</dbReference>
<proteinExistence type="predicted"/>
<keyword evidence="2" id="KW-0328">Glycosyltransferase</keyword>
<evidence type="ECO:0000259" key="1">
    <source>
        <dbReference type="Pfam" id="PF00535"/>
    </source>
</evidence>
<dbReference type="Proteomes" id="UP001197795">
    <property type="component" value="Unassembled WGS sequence"/>
</dbReference>
<dbReference type="PANTHER" id="PTHR43179:SF7">
    <property type="entry name" value="RHAMNOSYLTRANSFERASE WBBL"/>
    <property type="match status" value="1"/>
</dbReference>
<dbReference type="InterPro" id="IPR029044">
    <property type="entry name" value="Nucleotide-diphossugar_trans"/>
</dbReference>
<feature type="domain" description="Glycosyltransferase 2-like" evidence="1">
    <location>
        <begin position="5"/>
        <end position="133"/>
    </location>
</feature>
<name>A0AAE3DAM3_9FIRM</name>
<keyword evidence="2" id="KW-0808">Transferase</keyword>
<dbReference type="PANTHER" id="PTHR43179">
    <property type="entry name" value="RHAMNOSYLTRANSFERASE WBBL"/>
    <property type="match status" value="1"/>
</dbReference>
<protein>
    <submittedName>
        <fullName evidence="2">Glycosyltransferase</fullName>
        <ecNumber evidence="2">2.4.-.-</ecNumber>
    </submittedName>
</protein>
<dbReference type="Pfam" id="PF00535">
    <property type="entry name" value="Glycos_transf_2"/>
    <property type="match status" value="1"/>
</dbReference>
<comment type="caution">
    <text evidence="2">The sequence shown here is derived from an EMBL/GenBank/DDBJ whole genome shotgun (WGS) entry which is preliminary data.</text>
</comment>
<dbReference type="Gene3D" id="3.90.550.10">
    <property type="entry name" value="Spore Coat Polysaccharide Biosynthesis Protein SpsA, Chain A"/>
    <property type="match status" value="1"/>
</dbReference>
<reference evidence="2 3" key="1">
    <citation type="submission" date="2021-10" db="EMBL/GenBank/DDBJ databases">
        <title>Anaerobic single-cell dispensing facilitates the cultivation of human gut bacteria.</title>
        <authorList>
            <person name="Afrizal A."/>
        </authorList>
    </citation>
    <scope>NUCLEOTIDE SEQUENCE [LARGE SCALE GENOMIC DNA]</scope>
    <source>
        <strain evidence="2 3">CLA-AA-H273</strain>
    </source>
</reference>
<dbReference type="EMBL" id="JAJEPV010000090">
    <property type="protein sequence ID" value="MCC2121439.1"/>
    <property type="molecule type" value="Genomic_DNA"/>
</dbReference>
<keyword evidence="3" id="KW-1185">Reference proteome</keyword>
<dbReference type="InterPro" id="IPR001173">
    <property type="entry name" value="Glyco_trans_2-like"/>
</dbReference>
<evidence type="ECO:0000313" key="2">
    <source>
        <dbReference type="EMBL" id="MCC2121439.1"/>
    </source>
</evidence>
<organism evidence="2 3">
    <name type="scientific">Waltera acetigignens</name>
    <dbReference type="NCBI Taxonomy" id="2981769"/>
    <lineage>
        <taxon>Bacteria</taxon>
        <taxon>Bacillati</taxon>
        <taxon>Bacillota</taxon>
        <taxon>Clostridia</taxon>
        <taxon>Lachnospirales</taxon>
        <taxon>Lachnospiraceae</taxon>
        <taxon>Waltera</taxon>
    </lineage>
</organism>
<evidence type="ECO:0000313" key="3">
    <source>
        <dbReference type="Proteomes" id="UP001197795"/>
    </source>
</evidence>
<accession>A0AAE3DAM3</accession>
<dbReference type="GO" id="GO:0016757">
    <property type="term" value="F:glycosyltransferase activity"/>
    <property type="evidence" value="ECO:0007669"/>
    <property type="project" value="UniProtKB-KW"/>
</dbReference>
<gene>
    <name evidence="2" type="ORF">LKD75_17960</name>
</gene>